<dbReference type="Proteomes" id="UP001189429">
    <property type="component" value="Unassembled WGS sequence"/>
</dbReference>
<proteinExistence type="predicted"/>
<evidence type="ECO:0000313" key="2">
    <source>
        <dbReference type="EMBL" id="CAK0834805.1"/>
    </source>
</evidence>
<evidence type="ECO:0000313" key="3">
    <source>
        <dbReference type="Proteomes" id="UP001189429"/>
    </source>
</evidence>
<keyword evidence="3" id="KW-1185">Reference proteome</keyword>
<dbReference type="EMBL" id="CAUYUJ010012891">
    <property type="protein sequence ID" value="CAK0834805.1"/>
    <property type="molecule type" value="Genomic_DNA"/>
</dbReference>
<feature type="region of interest" description="Disordered" evidence="1">
    <location>
        <begin position="23"/>
        <end position="119"/>
    </location>
</feature>
<gene>
    <name evidence="2" type="ORF">PCOR1329_LOCUS32108</name>
</gene>
<protein>
    <submittedName>
        <fullName evidence="2">Uncharacterized protein</fullName>
    </submittedName>
</protein>
<accession>A0ABN9SS73</accession>
<comment type="caution">
    <text evidence="2">The sequence shown here is derived from an EMBL/GenBank/DDBJ whole genome shotgun (WGS) entry which is preliminary data.</text>
</comment>
<evidence type="ECO:0000256" key="1">
    <source>
        <dbReference type="SAM" id="MobiDB-lite"/>
    </source>
</evidence>
<name>A0ABN9SS73_9DINO</name>
<reference evidence="2" key="1">
    <citation type="submission" date="2023-10" db="EMBL/GenBank/DDBJ databases">
        <authorList>
            <person name="Chen Y."/>
            <person name="Shah S."/>
            <person name="Dougan E. K."/>
            <person name="Thang M."/>
            <person name="Chan C."/>
        </authorList>
    </citation>
    <scope>NUCLEOTIDE SEQUENCE [LARGE SCALE GENOMIC DNA]</scope>
</reference>
<organism evidence="2 3">
    <name type="scientific">Prorocentrum cordatum</name>
    <dbReference type="NCBI Taxonomy" id="2364126"/>
    <lineage>
        <taxon>Eukaryota</taxon>
        <taxon>Sar</taxon>
        <taxon>Alveolata</taxon>
        <taxon>Dinophyceae</taxon>
        <taxon>Prorocentrales</taxon>
        <taxon>Prorocentraceae</taxon>
        <taxon>Prorocentrum</taxon>
    </lineage>
</organism>
<feature type="compositionally biased region" description="Acidic residues" evidence="1">
    <location>
        <begin position="66"/>
        <end position="84"/>
    </location>
</feature>
<sequence>MRRLLRCSADRLAHLRRLGEHSHLGAGRFCGPPPPRSRSARAACPERLGRGGSRPNILPFAARREEEEEEEEEGEEEEEEEEEERSGGDGARPARRHSCSLQAPMLRIRRNRARQGGGRGLYTGLLGSAWTAPARAKASAEVRGRGERRKRRGEREAAAAWYSSRASENCLRQPKKSNGRNELALVLWGVVPQNLPVYRLLQRN</sequence>